<keyword evidence="9 10" id="KW-0479">Metal-binding</keyword>
<dbReference type="PROSITE" id="PS50905">
    <property type="entry name" value="FERRITIN_LIKE"/>
    <property type="match status" value="1"/>
</dbReference>
<evidence type="ECO:0000256" key="3">
    <source>
        <dbReference type="ARBA" id="ARBA00022448"/>
    </source>
</evidence>
<dbReference type="InterPro" id="IPR012347">
    <property type="entry name" value="Ferritin-like"/>
</dbReference>
<protein>
    <recommendedName>
        <fullName evidence="9 10">Bacterioferritin</fullName>
        <ecNumber evidence="9">1.16.3.1</ecNumber>
    </recommendedName>
</protein>
<evidence type="ECO:0000256" key="7">
    <source>
        <dbReference type="ARBA" id="ARBA00023065"/>
    </source>
</evidence>
<evidence type="ECO:0000256" key="6">
    <source>
        <dbReference type="ARBA" id="ARBA00023004"/>
    </source>
</evidence>
<dbReference type="InterPro" id="IPR009078">
    <property type="entry name" value="Ferritin-like_SF"/>
</dbReference>
<keyword evidence="7" id="KW-0406">Ion transport</keyword>
<comment type="similarity">
    <text evidence="1 9 10">Belongs to the bacterioferritin family.</text>
</comment>
<keyword evidence="4" id="KW-0410">Iron transport</keyword>
<proteinExistence type="inferred from homology"/>
<keyword evidence="6 9" id="KW-0408">Iron</keyword>
<evidence type="ECO:0000256" key="2">
    <source>
        <dbReference type="ARBA" id="ARBA00022434"/>
    </source>
</evidence>
<dbReference type="PRINTS" id="PR00601">
    <property type="entry name" value="BACFERRITIN"/>
</dbReference>
<reference evidence="12 13" key="1">
    <citation type="submission" date="2024-06" db="EMBL/GenBank/DDBJ databases">
        <authorList>
            <person name="Li F."/>
        </authorList>
    </citation>
    <scope>NUCLEOTIDE SEQUENCE [LARGE SCALE GENOMIC DNA]</scope>
    <source>
        <strain evidence="12 13">GXAS 311</strain>
    </source>
</reference>
<comment type="catalytic activity">
    <reaction evidence="9">
        <text>4 Fe(2+) + O2 + 4 H(+) = 4 Fe(3+) + 2 H2O</text>
        <dbReference type="Rhea" id="RHEA:11148"/>
        <dbReference type="ChEBI" id="CHEBI:15377"/>
        <dbReference type="ChEBI" id="CHEBI:15378"/>
        <dbReference type="ChEBI" id="CHEBI:15379"/>
        <dbReference type="ChEBI" id="CHEBI:29033"/>
        <dbReference type="ChEBI" id="CHEBI:29034"/>
        <dbReference type="EC" id="1.16.3.1"/>
    </reaction>
</comment>
<evidence type="ECO:0000256" key="4">
    <source>
        <dbReference type="ARBA" id="ARBA00022496"/>
    </source>
</evidence>
<keyword evidence="5 12" id="KW-0560">Oxidoreductase</keyword>
<gene>
    <name evidence="12" type="primary">bfr</name>
    <name evidence="12" type="ORF">ABVT43_10020</name>
</gene>
<dbReference type="InterPro" id="IPR009040">
    <property type="entry name" value="Ferritin-like_diiron"/>
</dbReference>
<keyword evidence="2 9" id="KW-0409">Iron storage</keyword>
<dbReference type="Proteomes" id="UP001548189">
    <property type="component" value="Unassembled WGS sequence"/>
</dbReference>
<keyword evidence="3" id="KW-0813">Transport</keyword>
<dbReference type="InterPro" id="IPR002024">
    <property type="entry name" value="Bacterioferritin"/>
</dbReference>
<evidence type="ECO:0000259" key="11">
    <source>
        <dbReference type="PROSITE" id="PS50905"/>
    </source>
</evidence>
<keyword evidence="10" id="KW-0349">Heme</keyword>
<dbReference type="PROSITE" id="PS00549">
    <property type="entry name" value="BACTERIOFERRITIN"/>
    <property type="match status" value="1"/>
</dbReference>
<dbReference type="CDD" id="cd00907">
    <property type="entry name" value="Bacterioferritin"/>
    <property type="match status" value="1"/>
</dbReference>
<evidence type="ECO:0000313" key="13">
    <source>
        <dbReference type="Proteomes" id="UP001548189"/>
    </source>
</evidence>
<evidence type="ECO:0000256" key="5">
    <source>
        <dbReference type="ARBA" id="ARBA00023002"/>
    </source>
</evidence>
<comment type="catalytic activity">
    <reaction evidence="8">
        <text>Fe(2+)(in) = Fe(2+)(out)</text>
        <dbReference type="Rhea" id="RHEA:28486"/>
        <dbReference type="ChEBI" id="CHEBI:29033"/>
    </reaction>
</comment>
<dbReference type="EC" id="1.16.3.1" evidence="9"/>
<feature type="domain" description="Ferritin-like diiron" evidence="11">
    <location>
        <begin position="1"/>
        <end position="146"/>
    </location>
</feature>
<keyword evidence="13" id="KW-1185">Reference proteome</keyword>
<dbReference type="PIRSF" id="PIRSF002560">
    <property type="entry name" value="Bacterioferritin"/>
    <property type="match status" value="1"/>
</dbReference>
<name>A0ABV2BU61_9GAMM</name>
<dbReference type="SUPFAM" id="SSF47240">
    <property type="entry name" value="Ferritin-like"/>
    <property type="match status" value="1"/>
</dbReference>
<dbReference type="GO" id="GO:0004322">
    <property type="term" value="F:ferroxidase activity"/>
    <property type="evidence" value="ECO:0007669"/>
    <property type="project" value="UniProtKB-EC"/>
</dbReference>
<evidence type="ECO:0000256" key="8">
    <source>
        <dbReference type="ARBA" id="ARBA00036243"/>
    </source>
</evidence>
<dbReference type="RefSeq" id="WP_353896048.1">
    <property type="nucleotide sequence ID" value="NZ_JBEVCJ010000010.1"/>
</dbReference>
<dbReference type="Pfam" id="PF00210">
    <property type="entry name" value="Ferritin"/>
    <property type="match status" value="1"/>
</dbReference>
<evidence type="ECO:0000256" key="9">
    <source>
        <dbReference type="PIRNR" id="PIRNR002560"/>
    </source>
</evidence>
<evidence type="ECO:0000256" key="1">
    <source>
        <dbReference type="ARBA" id="ARBA00008093"/>
    </source>
</evidence>
<evidence type="ECO:0000256" key="10">
    <source>
        <dbReference type="RuleBase" id="RU000623"/>
    </source>
</evidence>
<comment type="caution">
    <text evidence="12">The sequence shown here is derived from an EMBL/GenBank/DDBJ whole genome shotgun (WGS) entry which is preliminary data.</text>
</comment>
<organism evidence="12 13">
    <name type="scientific">Aliikangiella maris</name>
    <dbReference type="NCBI Taxonomy" id="3162458"/>
    <lineage>
        <taxon>Bacteria</taxon>
        <taxon>Pseudomonadati</taxon>
        <taxon>Pseudomonadota</taxon>
        <taxon>Gammaproteobacteria</taxon>
        <taxon>Oceanospirillales</taxon>
        <taxon>Pleioneaceae</taxon>
        <taxon>Aliikangiella</taxon>
    </lineage>
</organism>
<dbReference type="Gene3D" id="1.20.1260.10">
    <property type="match status" value="1"/>
</dbReference>
<dbReference type="InterPro" id="IPR008331">
    <property type="entry name" value="Ferritin_DPS_dom"/>
</dbReference>
<comment type="function">
    <text evidence="9">Iron-storage protein, whose ferroxidase center binds Fe(2+), oxidizes it using dioxygen to Fe(3+), and participates in the subsequent Fe(3+) oxide mineral core formation within the central cavity of the BFR protein shell.</text>
</comment>
<dbReference type="EMBL" id="JBEVCJ010000010">
    <property type="protein sequence ID" value="MET1255462.1"/>
    <property type="molecule type" value="Genomic_DNA"/>
</dbReference>
<dbReference type="PANTHER" id="PTHR30295:SF9">
    <property type="entry name" value="BACTERIOFERRITIN"/>
    <property type="match status" value="1"/>
</dbReference>
<dbReference type="NCBIfam" id="TIGR00754">
    <property type="entry name" value="bfr"/>
    <property type="match status" value="1"/>
</dbReference>
<dbReference type="PANTHER" id="PTHR30295">
    <property type="entry name" value="BACTERIOFERRITIN"/>
    <property type="match status" value="1"/>
</dbReference>
<evidence type="ECO:0000313" key="12">
    <source>
        <dbReference type="EMBL" id="MET1255462.1"/>
    </source>
</evidence>
<sequence length="156" mass="18608">MKGNQRVIEQLQILLESELSAFDQYFIHARMYADWGYSRLEERIMHEADEEKEHAQLLIDRMLFLEATPDLTKRTPLNVGKDVPEMLKNDLDYEYKVADDLKVAIKICEEEKDFQSREILIKLLEDTEEDHMFWLEQQLRLIKQIGEQNYLQSQAS</sequence>
<accession>A0ABV2BU61</accession>